<gene>
    <name evidence="1" type="ORF">F2P81_026243</name>
</gene>
<dbReference type="GO" id="GO:0005790">
    <property type="term" value="C:smooth endoplasmic reticulum"/>
    <property type="evidence" value="ECO:0007669"/>
    <property type="project" value="TreeGrafter"/>
</dbReference>
<dbReference type="AlphaFoldDB" id="A0A6A4RSA4"/>
<dbReference type="PANTHER" id="PTHR46399">
    <property type="entry name" value="B30.2/SPRY DOMAIN-CONTAINING PROTEIN"/>
    <property type="match status" value="1"/>
</dbReference>
<comment type="caution">
    <text evidence="1">The sequence shown here is derived from an EMBL/GenBank/DDBJ whole genome shotgun (WGS) entry which is preliminary data.</text>
</comment>
<dbReference type="Proteomes" id="UP000438429">
    <property type="component" value="Unassembled WGS sequence"/>
</dbReference>
<name>A0A6A4RSA4_SCOMX</name>
<dbReference type="GO" id="GO:0042383">
    <property type="term" value="C:sarcolemma"/>
    <property type="evidence" value="ECO:0007669"/>
    <property type="project" value="TreeGrafter"/>
</dbReference>
<dbReference type="GO" id="GO:0005219">
    <property type="term" value="F:ryanodine-sensitive calcium-release channel activity"/>
    <property type="evidence" value="ECO:0007669"/>
    <property type="project" value="TreeGrafter"/>
</dbReference>
<dbReference type="Gene3D" id="2.60.120.920">
    <property type="match status" value="1"/>
</dbReference>
<accession>A0A6A4RSA4</accession>
<dbReference type="EMBL" id="VEVO01005977">
    <property type="protein sequence ID" value="KAF0021504.1"/>
    <property type="molecule type" value="Genomic_DNA"/>
</dbReference>
<reference evidence="1 2" key="1">
    <citation type="submission" date="2019-06" db="EMBL/GenBank/DDBJ databases">
        <title>Draft genomes of female and male turbot (Scophthalmus maximus).</title>
        <authorList>
            <person name="Xu H."/>
            <person name="Xu X.-W."/>
            <person name="Shao C."/>
            <person name="Chen S."/>
        </authorList>
    </citation>
    <scope>NUCLEOTIDE SEQUENCE [LARGE SCALE GENOMIC DNA]</scope>
    <source>
        <strain evidence="1">Ysfricsl-2016a</strain>
        <tissue evidence="1">Blood</tissue>
    </source>
</reference>
<protein>
    <submittedName>
        <fullName evidence="1">Uncharacterized protein</fullName>
    </submittedName>
</protein>
<sequence length="123" mass="14064">MNLGKDASSFKYYTMCGLQEGFEPFSVNMNREVTMWFSKRLPTFVNVPKDHNHIAVTRIDGTIDSPPCLKVTHKTFGTQNSNADMVFCRLSMPVEFHSFFKSSPVVDMNGVHEEDTLKVKHRC</sequence>
<dbReference type="GO" id="GO:0033017">
    <property type="term" value="C:sarcoplasmic reticulum membrane"/>
    <property type="evidence" value="ECO:0007669"/>
    <property type="project" value="TreeGrafter"/>
</dbReference>
<dbReference type="GO" id="GO:0034704">
    <property type="term" value="C:calcium channel complex"/>
    <property type="evidence" value="ECO:0007669"/>
    <property type="project" value="TreeGrafter"/>
</dbReference>
<dbReference type="InterPro" id="IPR015925">
    <property type="entry name" value="Ryanodine_IP3_receptor"/>
</dbReference>
<evidence type="ECO:0000313" key="2">
    <source>
        <dbReference type="Proteomes" id="UP000438429"/>
    </source>
</evidence>
<organism evidence="1 2">
    <name type="scientific">Scophthalmus maximus</name>
    <name type="common">Turbot</name>
    <name type="synonym">Psetta maxima</name>
    <dbReference type="NCBI Taxonomy" id="52904"/>
    <lineage>
        <taxon>Eukaryota</taxon>
        <taxon>Metazoa</taxon>
        <taxon>Chordata</taxon>
        <taxon>Craniata</taxon>
        <taxon>Vertebrata</taxon>
        <taxon>Euteleostomi</taxon>
        <taxon>Actinopterygii</taxon>
        <taxon>Neopterygii</taxon>
        <taxon>Teleostei</taxon>
        <taxon>Neoteleostei</taxon>
        <taxon>Acanthomorphata</taxon>
        <taxon>Carangaria</taxon>
        <taxon>Pleuronectiformes</taxon>
        <taxon>Pleuronectoidei</taxon>
        <taxon>Scophthalmidae</taxon>
        <taxon>Scophthalmus</taxon>
    </lineage>
</organism>
<dbReference type="GO" id="GO:0014808">
    <property type="term" value="P:release of sequestered calcium ion into cytosol by sarcoplasmic reticulum"/>
    <property type="evidence" value="ECO:0007669"/>
    <property type="project" value="TreeGrafter"/>
</dbReference>
<proteinExistence type="predicted"/>
<dbReference type="GO" id="GO:0006941">
    <property type="term" value="P:striated muscle contraction"/>
    <property type="evidence" value="ECO:0007669"/>
    <property type="project" value="TreeGrafter"/>
</dbReference>
<dbReference type="InterPro" id="IPR043136">
    <property type="entry name" value="B30.2/SPRY_sf"/>
</dbReference>
<dbReference type="PANTHER" id="PTHR46399:SF9">
    <property type="entry name" value="RYANODINE RECEPTOR 3"/>
    <property type="match status" value="1"/>
</dbReference>
<evidence type="ECO:0000313" key="1">
    <source>
        <dbReference type="EMBL" id="KAF0021504.1"/>
    </source>
</evidence>
<dbReference type="GO" id="GO:0030018">
    <property type="term" value="C:Z disc"/>
    <property type="evidence" value="ECO:0007669"/>
    <property type="project" value="TreeGrafter"/>
</dbReference>